<dbReference type="GO" id="GO:0015020">
    <property type="term" value="F:glucuronosyltransferase activity"/>
    <property type="evidence" value="ECO:0007669"/>
    <property type="project" value="UniProtKB-EC"/>
</dbReference>
<gene>
    <name evidence="6" type="ORF">Mgra_00001423</name>
</gene>
<evidence type="ECO:0000256" key="4">
    <source>
        <dbReference type="ARBA" id="ARBA00022679"/>
    </source>
</evidence>
<organism evidence="6 7">
    <name type="scientific">Meloidogyne graminicola</name>
    <dbReference type="NCBI Taxonomy" id="189291"/>
    <lineage>
        <taxon>Eukaryota</taxon>
        <taxon>Metazoa</taxon>
        <taxon>Ecdysozoa</taxon>
        <taxon>Nematoda</taxon>
        <taxon>Chromadorea</taxon>
        <taxon>Rhabditida</taxon>
        <taxon>Tylenchina</taxon>
        <taxon>Tylenchomorpha</taxon>
        <taxon>Tylenchoidea</taxon>
        <taxon>Meloidogynidae</taxon>
        <taxon>Meloidogyninae</taxon>
        <taxon>Meloidogyne</taxon>
    </lineage>
</organism>
<dbReference type="EC" id="2.4.1.17" evidence="2"/>
<dbReference type="AlphaFoldDB" id="A0A8T0A2B2"/>
<dbReference type="EMBL" id="JABEBT010000007">
    <property type="protein sequence ID" value="KAF7639193.1"/>
    <property type="molecule type" value="Genomic_DNA"/>
</dbReference>
<dbReference type="SUPFAM" id="SSF53756">
    <property type="entry name" value="UDP-Glycosyltransferase/glycogen phosphorylase"/>
    <property type="match status" value="1"/>
</dbReference>
<comment type="caution">
    <text evidence="6">The sequence shown here is derived from an EMBL/GenBank/DDBJ whole genome shotgun (WGS) entry which is preliminary data.</text>
</comment>
<dbReference type="InterPro" id="IPR002213">
    <property type="entry name" value="UDP_glucos_trans"/>
</dbReference>
<dbReference type="Proteomes" id="UP000605970">
    <property type="component" value="Unassembled WGS sequence"/>
</dbReference>
<protein>
    <recommendedName>
        <fullName evidence="2">glucuronosyltransferase</fullName>
        <ecNumber evidence="2">2.4.1.17</ecNumber>
    </recommendedName>
</protein>
<dbReference type="PANTHER" id="PTHR48043:SF46">
    <property type="entry name" value="UDP-GLUCURONOSYLTRANSFERASE UGT-60-RELATED"/>
    <property type="match status" value="1"/>
</dbReference>
<sequence length="183" mass="21213">MEMNMVFTGDFKLPNGVQEIRESIHFKDKLKVEGLKVFQQMIFESGTPYELWWTGREFKEMRLEACEQMLGEGLAKLLAFVNYKKFDLAIGHFHDFCPVAMARAVGVPKMIWITHGPSTYDFTTEILGLRSFPSFVPHPLSSNSDKMNFLQRIFNVFWHLGGIEFVNLPNVLLHEENSLYKKS</sequence>
<keyword evidence="4" id="KW-0808">Transferase</keyword>
<keyword evidence="7" id="KW-1185">Reference proteome</keyword>
<dbReference type="InterPro" id="IPR050271">
    <property type="entry name" value="UDP-glycosyltransferase"/>
</dbReference>
<evidence type="ECO:0000256" key="1">
    <source>
        <dbReference type="ARBA" id="ARBA00009995"/>
    </source>
</evidence>
<keyword evidence="3" id="KW-0328">Glycosyltransferase</keyword>
<dbReference type="PANTHER" id="PTHR48043">
    <property type="entry name" value="EG:EG0003.4 PROTEIN-RELATED"/>
    <property type="match status" value="1"/>
</dbReference>
<evidence type="ECO:0000256" key="3">
    <source>
        <dbReference type="ARBA" id="ARBA00022676"/>
    </source>
</evidence>
<evidence type="ECO:0000256" key="5">
    <source>
        <dbReference type="ARBA" id="ARBA00047475"/>
    </source>
</evidence>
<evidence type="ECO:0000256" key="2">
    <source>
        <dbReference type="ARBA" id="ARBA00012544"/>
    </source>
</evidence>
<evidence type="ECO:0000313" key="6">
    <source>
        <dbReference type="EMBL" id="KAF7639193.1"/>
    </source>
</evidence>
<comment type="similarity">
    <text evidence="1">Belongs to the UDP-glycosyltransferase family.</text>
</comment>
<accession>A0A8T0A2B2</accession>
<name>A0A8T0A2B2_9BILA</name>
<dbReference type="Pfam" id="PF00201">
    <property type="entry name" value="UDPGT"/>
    <property type="match status" value="1"/>
</dbReference>
<dbReference type="OrthoDB" id="5835829at2759"/>
<proteinExistence type="inferred from homology"/>
<reference evidence="6" key="1">
    <citation type="journal article" date="2020" name="Ecol. Evol.">
        <title>Genome structure and content of the rice root-knot nematode (Meloidogyne graminicola).</title>
        <authorList>
            <person name="Phan N.T."/>
            <person name="Danchin E.G.J."/>
            <person name="Klopp C."/>
            <person name="Perfus-Barbeoch L."/>
            <person name="Kozlowski D.K."/>
            <person name="Koutsovoulos G.D."/>
            <person name="Lopez-Roques C."/>
            <person name="Bouchez O."/>
            <person name="Zahm M."/>
            <person name="Besnard G."/>
            <person name="Bellafiore S."/>
        </authorList>
    </citation>
    <scope>NUCLEOTIDE SEQUENCE</scope>
    <source>
        <strain evidence="6">VN-18</strain>
    </source>
</reference>
<evidence type="ECO:0000313" key="7">
    <source>
        <dbReference type="Proteomes" id="UP000605970"/>
    </source>
</evidence>
<comment type="catalytic activity">
    <reaction evidence="5">
        <text>glucuronate acceptor + UDP-alpha-D-glucuronate = acceptor beta-D-glucuronoside + UDP + H(+)</text>
        <dbReference type="Rhea" id="RHEA:21032"/>
        <dbReference type="ChEBI" id="CHEBI:15378"/>
        <dbReference type="ChEBI" id="CHEBI:58052"/>
        <dbReference type="ChEBI" id="CHEBI:58223"/>
        <dbReference type="ChEBI" id="CHEBI:132367"/>
        <dbReference type="ChEBI" id="CHEBI:132368"/>
        <dbReference type="EC" id="2.4.1.17"/>
    </reaction>
</comment>